<dbReference type="PANTHER" id="PTHR12789">
    <property type="entry name" value="DENSITY-REGULATED PROTEIN HOMOLOG"/>
    <property type="match status" value="1"/>
</dbReference>
<dbReference type="GO" id="GO:0003743">
    <property type="term" value="F:translation initiation factor activity"/>
    <property type="evidence" value="ECO:0007669"/>
    <property type="project" value="UniProtKB-UniRule"/>
</dbReference>
<organism evidence="7 8">
    <name type="scientific">Candidatus Syntropharchaeum caldarium</name>
    <dbReference type="NCBI Taxonomy" id="1838285"/>
    <lineage>
        <taxon>Archaea</taxon>
        <taxon>Methanobacteriati</taxon>
        <taxon>Methanobacteriota</taxon>
        <taxon>Stenosarchaea group</taxon>
        <taxon>Methanomicrobia</taxon>
        <taxon>Methanosarcinales</taxon>
        <taxon>ANME-2 cluster</taxon>
        <taxon>Candidatus Syntropharchaeum</taxon>
    </lineage>
</organism>
<dbReference type="InterPro" id="IPR050318">
    <property type="entry name" value="DENR/SUI1_TIF"/>
</dbReference>
<dbReference type="GO" id="GO:0002188">
    <property type="term" value="P:translation reinitiation"/>
    <property type="evidence" value="ECO:0007669"/>
    <property type="project" value="UniProtKB-UniRule"/>
</dbReference>
<sequence length="100" mass="11519">MPVCEKCGLPEDLCVCEEILKETQRVKVSKTKRRFNKWMTIVEGIDERDIDLKNLSKELKGACACGGTVKKGRIELQGDQQDRVKDYLERKGYSIELREV</sequence>
<proteinExistence type="inferred from homology"/>
<protein>
    <recommendedName>
        <fullName evidence="4 5">Protein translation factor SUI1 homolog</fullName>
    </recommendedName>
</protein>
<evidence type="ECO:0000256" key="1">
    <source>
        <dbReference type="ARBA" id="ARBA00005422"/>
    </source>
</evidence>
<feature type="domain" description="SUI1" evidence="6">
    <location>
        <begin position="26"/>
        <end position="92"/>
    </location>
</feature>
<dbReference type="EMBL" id="LYOS01000004">
    <property type="protein sequence ID" value="OFV67430.1"/>
    <property type="molecule type" value="Genomic_DNA"/>
</dbReference>
<dbReference type="PIRSF" id="PIRSF037511">
    <property type="entry name" value="Transl_init_SUI1_pro"/>
    <property type="match status" value="1"/>
</dbReference>
<reference evidence="7" key="1">
    <citation type="submission" date="2016-05" db="EMBL/GenBank/DDBJ databases">
        <title>Microbial consortia oxidize butane by reversing methanogenesis.</title>
        <authorList>
            <person name="Laso-Perez R."/>
            <person name="Richter M."/>
            <person name="Wegener G."/>
            <person name="Musat F."/>
        </authorList>
    </citation>
    <scope>NUCLEOTIDE SEQUENCE [LARGE SCALE GENOMIC DNA]</scope>
    <source>
        <strain evidence="7">BOX2</strain>
    </source>
</reference>
<evidence type="ECO:0000256" key="4">
    <source>
        <dbReference type="HAMAP-Rule" id="MF_00604"/>
    </source>
</evidence>
<evidence type="ECO:0000256" key="2">
    <source>
        <dbReference type="ARBA" id="ARBA00022845"/>
    </source>
</evidence>
<accession>A0A1F2P7Y2</accession>
<dbReference type="AlphaFoldDB" id="A0A1F2P7Y2"/>
<keyword evidence="8" id="KW-1185">Reference proteome</keyword>
<dbReference type="NCBIfam" id="TIGR01158">
    <property type="entry name" value="SUI1_rel"/>
    <property type="match status" value="1"/>
</dbReference>
<keyword evidence="7" id="KW-0396">Initiation factor</keyword>
<dbReference type="InterPro" id="IPR005872">
    <property type="entry name" value="SUI1_arc_bac"/>
</dbReference>
<dbReference type="SUPFAM" id="SSF55159">
    <property type="entry name" value="eIF1-like"/>
    <property type="match status" value="1"/>
</dbReference>
<evidence type="ECO:0000256" key="3">
    <source>
        <dbReference type="ARBA" id="ARBA00022917"/>
    </source>
</evidence>
<evidence type="ECO:0000313" key="8">
    <source>
        <dbReference type="Proteomes" id="UP000186940"/>
    </source>
</evidence>
<evidence type="ECO:0000313" key="7">
    <source>
        <dbReference type="EMBL" id="OFV67430.1"/>
    </source>
</evidence>
<comment type="similarity">
    <text evidence="1 4 5">Belongs to the SUI1 family.</text>
</comment>
<keyword evidence="2 4" id="KW-0810">Translation regulation</keyword>
<dbReference type="PANTHER" id="PTHR12789:SF0">
    <property type="entry name" value="DENSITY-REGULATED PROTEIN"/>
    <property type="match status" value="1"/>
</dbReference>
<dbReference type="HAMAP" id="MF_00604">
    <property type="entry name" value="SUI1"/>
    <property type="match status" value="1"/>
</dbReference>
<evidence type="ECO:0000256" key="5">
    <source>
        <dbReference type="PIRNR" id="PIRNR037511"/>
    </source>
</evidence>
<dbReference type="Gene3D" id="3.30.780.10">
    <property type="entry name" value="SUI1-like domain"/>
    <property type="match status" value="1"/>
</dbReference>
<dbReference type="PROSITE" id="PS50296">
    <property type="entry name" value="SUI1"/>
    <property type="match status" value="1"/>
</dbReference>
<comment type="caution">
    <text evidence="7">The sequence shown here is derived from an EMBL/GenBank/DDBJ whole genome shotgun (WGS) entry which is preliminary data.</text>
</comment>
<dbReference type="Proteomes" id="UP000186940">
    <property type="component" value="Unassembled WGS sequence"/>
</dbReference>
<dbReference type="InterPro" id="IPR036877">
    <property type="entry name" value="SUI1_dom_sf"/>
</dbReference>
<name>A0A1F2P7Y2_9EURY</name>
<gene>
    <name evidence="7" type="ORF">SCAL_001348</name>
</gene>
<dbReference type="GO" id="GO:0006417">
    <property type="term" value="P:regulation of translation"/>
    <property type="evidence" value="ECO:0007669"/>
    <property type="project" value="UniProtKB-UniRule"/>
</dbReference>
<dbReference type="Pfam" id="PF01253">
    <property type="entry name" value="SUI1"/>
    <property type="match status" value="1"/>
</dbReference>
<evidence type="ECO:0000259" key="6">
    <source>
        <dbReference type="PROSITE" id="PS50296"/>
    </source>
</evidence>
<dbReference type="CDD" id="cd11567">
    <property type="entry name" value="YciH_like"/>
    <property type="match status" value="1"/>
</dbReference>
<dbReference type="GO" id="GO:0003729">
    <property type="term" value="F:mRNA binding"/>
    <property type="evidence" value="ECO:0007669"/>
    <property type="project" value="TreeGrafter"/>
</dbReference>
<dbReference type="InterPro" id="IPR022851">
    <property type="entry name" value="SUI1_arc"/>
</dbReference>
<dbReference type="InterPro" id="IPR001950">
    <property type="entry name" value="SUI1"/>
</dbReference>
<dbReference type="NCBIfam" id="NF002096">
    <property type="entry name" value="PRK00939.1"/>
    <property type="match status" value="1"/>
</dbReference>
<keyword evidence="3 4" id="KW-0648">Protein biosynthesis</keyword>
<dbReference type="STRING" id="1838285.SCAL_001348"/>
<dbReference type="PATRIC" id="fig|1838285.3.peg.1369"/>
<dbReference type="GO" id="GO:0001731">
    <property type="term" value="P:formation of translation preinitiation complex"/>
    <property type="evidence" value="ECO:0007669"/>
    <property type="project" value="UniProtKB-UniRule"/>
</dbReference>